<reference evidence="1 2" key="1">
    <citation type="submission" date="2017-09" db="EMBL/GenBank/DDBJ databases">
        <title>Genomic, metabolic, and phenotypic characteristics of bacterial isolates from the natural microbiome of the model nematode Caenorhabditis elegans.</title>
        <authorList>
            <person name="Zimmermann J."/>
            <person name="Obeng N."/>
            <person name="Yang W."/>
            <person name="Obeng O."/>
            <person name="Kissoyan K."/>
            <person name="Pees B."/>
            <person name="Dirksen P."/>
            <person name="Hoppner M."/>
            <person name="Franke A."/>
            <person name="Rosenstiel P."/>
            <person name="Leippe M."/>
            <person name="Dierking K."/>
            <person name="Kaleta C."/>
            <person name="Schulenburg H."/>
        </authorList>
    </citation>
    <scope>NUCLEOTIDE SEQUENCE [LARGE SCALE GENOMIC DNA]</scope>
    <source>
        <strain evidence="1 2">MYb73</strain>
    </source>
</reference>
<evidence type="ECO:0000313" key="2">
    <source>
        <dbReference type="Proteomes" id="UP000239477"/>
    </source>
</evidence>
<evidence type="ECO:0008006" key="3">
    <source>
        <dbReference type="Google" id="ProtNLM"/>
    </source>
</evidence>
<dbReference type="Pfam" id="PF11876">
    <property type="entry name" value="TsiV"/>
    <property type="match status" value="1"/>
</dbReference>
<dbReference type="Proteomes" id="UP000239477">
    <property type="component" value="Chromosome"/>
</dbReference>
<proteinExistence type="predicted"/>
<keyword evidence="2" id="KW-1185">Reference proteome</keyword>
<dbReference type="EMBL" id="CP023270">
    <property type="protein sequence ID" value="AVJ30118.1"/>
    <property type="molecule type" value="Genomic_DNA"/>
</dbReference>
<name>A0A2S0IDS2_9BURK</name>
<evidence type="ECO:0000313" key="1">
    <source>
        <dbReference type="EMBL" id="AVJ30118.1"/>
    </source>
</evidence>
<dbReference type="InterPro" id="IPR021815">
    <property type="entry name" value="TsiV"/>
</dbReference>
<accession>A0A2S0IDS2</accession>
<dbReference type="AlphaFoldDB" id="A0A2S0IDS2"/>
<organism evidence="1 2">
    <name type="scientific">Achromobacter spanius</name>
    <dbReference type="NCBI Taxonomy" id="217203"/>
    <lineage>
        <taxon>Bacteria</taxon>
        <taxon>Pseudomonadati</taxon>
        <taxon>Pseudomonadota</taxon>
        <taxon>Betaproteobacteria</taxon>
        <taxon>Burkholderiales</taxon>
        <taxon>Alcaligenaceae</taxon>
        <taxon>Achromobacter</taxon>
    </lineage>
</organism>
<sequence length="424" mass="48110">MAGLSGMGSQPTAPSAHGTTVSILGRCAGDENMTDFFKEFAAERWYFTFADEEDNTLLVQQVGIVAIFHLVDAYLPVRRKGIAEAFSLYHELYGDKLKGGYREDKRMIVRPFAKMDFEAYRDYIVGTSPMNVVEFKCMSRLSLGHVSDYMFGVYSPAGWYEQVHKPLTTVRAYLPVDELVGEGKARFEDFLLQCCALLRPLHGAAGLGIQECHDWEDYQTLEHETAWAYRGVDICGPTGDKNLRKGYKNLNWYTFLAHHWIATLGTPEELKTKINDERVALLPYKWGTAIRAGDWPALGKAETDPTPELYVKVNNAIRSLRVQDVESLHYGSIAGEVRFNPLTSNLWLRRFDTLQEIKAVIDESGNVKTDERHFLRMPSGTPCPWPGIWICEEEPSQGRKTFMHNELLPDVNGQVVTWRLVKAL</sequence>
<gene>
    <name evidence="1" type="ORF">CLM73_25145</name>
</gene>
<protein>
    <recommendedName>
        <fullName evidence="3">DUF3396 domain-containing protein</fullName>
    </recommendedName>
</protein>